<evidence type="ECO:0000313" key="3">
    <source>
        <dbReference type="EMBL" id="GAG08419.1"/>
    </source>
</evidence>
<organism evidence="3">
    <name type="scientific">marine sediment metagenome</name>
    <dbReference type="NCBI Taxonomy" id="412755"/>
    <lineage>
        <taxon>unclassified sequences</taxon>
        <taxon>metagenomes</taxon>
        <taxon>ecological metagenomes</taxon>
    </lineage>
</organism>
<dbReference type="EMBL" id="BARS01020534">
    <property type="protein sequence ID" value="GAG08419.1"/>
    <property type="molecule type" value="Genomic_DNA"/>
</dbReference>
<sequence length="176" mass="20108">YASKMARELGLPKELIERVYIAGLLHDVGKIGVRDEVITKPDRLTPEEYAEIMEHPEIGARILQPVAFLSDLIDCVRHHHEWYDGGEQGYPARLRGDRIPLPSRIILVADTVEAMSSDRPYRKGLSLEAVMQELQKYSGSQFDPNCVDVCLRLIEREGEAFIRKDQKFDIDAFLEV</sequence>
<dbReference type="SMART" id="SM00471">
    <property type="entry name" value="HDc"/>
    <property type="match status" value="1"/>
</dbReference>
<dbReference type="CDD" id="cd00077">
    <property type="entry name" value="HDc"/>
    <property type="match status" value="1"/>
</dbReference>
<comment type="caution">
    <text evidence="3">The sequence shown here is derived from an EMBL/GenBank/DDBJ whole genome shotgun (WGS) entry which is preliminary data.</text>
</comment>
<dbReference type="Gene3D" id="1.10.3210.10">
    <property type="entry name" value="Hypothetical protein af1432"/>
    <property type="match status" value="1"/>
</dbReference>
<dbReference type="InterPro" id="IPR003607">
    <property type="entry name" value="HD/PDEase_dom"/>
</dbReference>
<feature type="domain" description="HD" evidence="1">
    <location>
        <begin position="1"/>
        <end position="115"/>
    </location>
</feature>
<accession>X0URG2</accession>
<reference evidence="3" key="1">
    <citation type="journal article" date="2014" name="Front. Microbiol.">
        <title>High frequency of phylogenetically diverse reductive dehalogenase-homologous genes in deep subseafloor sedimentary metagenomes.</title>
        <authorList>
            <person name="Kawai M."/>
            <person name="Futagami T."/>
            <person name="Toyoda A."/>
            <person name="Takaki Y."/>
            <person name="Nishi S."/>
            <person name="Hori S."/>
            <person name="Arai W."/>
            <person name="Tsubouchi T."/>
            <person name="Morono Y."/>
            <person name="Uchiyama I."/>
            <person name="Ito T."/>
            <person name="Fujiyama A."/>
            <person name="Inagaki F."/>
            <person name="Takami H."/>
        </authorList>
    </citation>
    <scope>NUCLEOTIDE SEQUENCE</scope>
    <source>
        <strain evidence="3">Expedition CK06-06</strain>
    </source>
</reference>
<feature type="domain" description="HD-GYP" evidence="2">
    <location>
        <begin position="1"/>
        <end position="166"/>
    </location>
</feature>
<feature type="non-terminal residue" evidence="3">
    <location>
        <position position="1"/>
    </location>
</feature>
<evidence type="ECO:0000259" key="1">
    <source>
        <dbReference type="PROSITE" id="PS51831"/>
    </source>
</evidence>
<proteinExistence type="predicted"/>
<dbReference type="NCBIfam" id="TIGR00277">
    <property type="entry name" value="HDIG"/>
    <property type="match status" value="1"/>
</dbReference>
<dbReference type="AlphaFoldDB" id="X0URG2"/>
<dbReference type="InterPro" id="IPR037522">
    <property type="entry name" value="HD_GYP_dom"/>
</dbReference>
<dbReference type="PANTHER" id="PTHR43155">
    <property type="entry name" value="CYCLIC DI-GMP PHOSPHODIESTERASE PA4108-RELATED"/>
    <property type="match status" value="1"/>
</dbReference>
<dbReference type="PANTHER" id="PTHR43155:SF2">
    <property type="entry name" value="CYCLIC DI-GMP PHOSPHODIESTERASE PA4108"/>
    <property type="match status" value="1"/>
</dbReference>
<dbReference type="Pfam" id="PF13487">
    <property type="entry name" value="HD_5"/>
    <property type="match status" value="1"/>
</dbReference>
<protein>
    <submittedName>
        <fullName evidence="3">Uncharacterized protein</fullName>
    </submittedName>
</protein>
<evidence type="ECO:0000259" key="2">
    <source>
        <dbReference type="PROSITE" id="PS51832"/>
    </source>
</evidence>
<name>X0URG2_9ZZZZ</name>
<gene>
    <name evidence="3" type="ORF">S01H1_33099</name>
</gene>
<dbReference type="PROSITE" id="PS51831">
    <property type="entry name" value="HD"/>
    <property type="match status" value="1"/>
</dbReference>
<dbReference type="PROSITE" id="PS51832">
    <property type="entry name" value="HD_GYP"/>
    <property type="match status" value="1"/>
</dbReference>
<dbReference type="InterPro" id="IPR006675">
    <property type="entry name" value="HDIG_dom"/>
</dbReference>
<dbReference type="InterPro" id="IPR006674">
    <property type="entry name" value="HD_domain"/>
</dbReference>
<dbReference type="SUPFAM" id="SSF109604">
    <property type="entry name" value="HD-domain/PDEase-like"/>
    <property type="match status" value="1"/>
</dbReference>